<dbReference type="InterPro" id="IPR029039">
    <property type="entry name" value="Flavoprotein-like_sf"/>
</dbReference>
<dbReference type="EMBL" id="JBIGHZ010000001">
    <property type="protein sequence ID" value="MFG6447343.1"/>
    <property type="molecule type" value="Genomic_DNA"/>
</dbReference>
<keyword evidence="3" id="KW-0288">FMN</keyword>
<keyword evidence="7" id="KW-1185">Reference proteome</keyword>
<sequence>MAALLECEGAAALAVVYFSAGGRTAELAQVLAQAFTQAAAPLTTPTSKQWRARCVPIEGADIHAGRYRNEAALAVVDQAAAVVLASPTYMGGPAAQFKAWADASSERWAARAWAGKWAAGLTTGSSPGGELTCTLQYFQTFAAQHGMLWVPMSALRREGSKGHNRLGSGLGVAAWSDAAQAHPADLRSAALMGQQLAAQLNQRSCRFTYTLPD</sequence>
<evidence type="ECO:0000256" key="2">
    <source>
        <dbReference type="ARBA" id="ARBA00022630"/>
    </source>
</evidence>
<dbReference type="PANTHER" id="PTHR30546:SF23">
    <property type="entry name" value="FLAVOPROTEIN-LIKE PROTEIN YCP4-RELATED"/>
    <property type="match status" value="1"/>
</dbReference>
<evidence type="ECO:0000256" key="3">
    <source>
        <dbReference type="ARBA" id="ARBA00022643"/>
    </source>
</evidence>
<accession>A0ABW7FST1</accession>
<comment type="cofactor">
    <cofactor evidence="1">
        <name>FMN</name>
        <dbReference type="ChEBI" id="CHEBI:58210"/>
    </cofactor>
</comment>
<feature type="domain" description="Flavodoxin-like" evidence="5">
    <location>
        <begin position="13"/>
        <end position="197"/>
    </location>
</feature>
<dbReference type="PROSITE" id="PS50902">
    <property type="entry name" value="FLAVODOXIN_LIKE"/>
    <property type="match status" value="1"/>
</dbReference>
<dbReference type="RefSeq" id="WP_394458709.1">
    <property type="nucleotide sequence ID" value="NZ_JBIGHZ010000001.1"/>
</dbReference>
<dbReference type="InterPro" id="IPR005025">
    <property type="entry name" value="FMN_Rdtase-like_dom"/>
</dbReference>
<reference evidence="6 7" key="1">
    <citation type="submission" date="2024-08" db="EMBL/GenBank/DDBJ databases">
        <authorList>
            <person name="Lu H."/>
        </authorList>
    </citation>
    <scope>NUCLEOTIDE SEQUENCE [LARGE SCALE GENOMIC DNA]</scope>
    <source>
        <strain evidence="6 7">BYS180W</strain>
    </source>
</reference>
<protein>
    <recommendedName>
        <fullName evidence="4">Flavoprotein WrbA</fullName>
    </recommendedName>
</protein>
<dbReference type="Proteomes" id="UP001606099">
    <property type="component" value="Unassembled WGS sequence"/>
</dbReference>
<dbReference type="PANTHER" id="PTHR30546">
    <property type="entry name" value="FLAVODOXIN-RELATED PROTEIN WRBA-RELATED"/>
    <property type="match status" value="1"/>
</dbReference>
<dbReference type="InterPro" id="IPR008254">
    <property type="entry name" value="Flavodoxin/NO_synth"/>
</dbReference>
<dbReference type="SUPFAM" id="SSF52218">
    <property type="entry name" value="Flavoproteins"/>
    <property type="match status" value="1"/>
</dbReference>
<organism evidence="6 7">
    <name type="scientific">Roseateles rivi</name>
    <dbReference type="NCBI Taxonomy" id="3299028"/>
    <lineage>
        <taxon>Bacteria</taxon>
        <taxon>Pseudomonadati</taxon>
        <taxon>Pseudomonadota</taxon>
        <taxon>Betaproteobacteria</taxon>
        <taxon>Burkholderiales</taxon>
        <taxon>Sphaerotilaceae</taxon>
        <taxon>Roseateles</taxon>
    </lineage>
</organism>
<evidence type="ECO:0000313" key="6">
    <source>
        <dbReference type="EMBL" id="MFG6447343.1"/>
    </source>
</evidence>
<keyword evidence="2" id="KW-0285">Flavoprotein</keyword>
<dbReference type="Pfam" id="PF03358">
    <property type="entry name" value="FMN_red"/>
    <property type="match status" value="1"/>
</dbReference>
<evidence type="ECO:0000259" key="5">
    <source>
        <dbReference type="PROSITE" id="PS50902"/>
    </source>
</evidence>
<dbReference type="Gene3D" id="3.40.50.360">
    <property type="match status" value="1"/>
</dbReference>
<dbReference type="InterPro" id="IPR001226">
    <property type="entry name" value="Flavodoxin_CS"/>
</dbReference>
<evidence type="ECO:0000256" key="1">
    <source>
        <dbReference type="ARBA" id="ARBA00001917"/>
    </source>
</evidence>
<proteinExistence type="predicted"/>
<gene>
    <name evidence="6" type="ORF">ACG0Z6_03695</name>
</gene>
<evidence type="ECO:0000256" key="4">
    <source>
        <dbReference type="ARBA" id="ARBA00029652"/>
    </source>
</evidence>
<dbReference type="PROSITE" id="PS00201">
    <property type="entry name" value="FLAVODOXIN"/>
    <property type="match status" value="1"/>
</dbReference>
<evidence type="ECO:0000313" key="7">
    <source>
        <dbReference type="Proteomes" id="UP001606099"/>
    </source>
</evidence>
<name>A0ABW7FST1_9BURK</name>
<comment type="caution">
    <text evidence="6">The sequence shown here is derived from an EMBL/GenBank/DDBJ whole genome shotgun (WGS) entry which is preliminary data.</text>
</comment>